<dbReference type="GO" id="GO:0005829">
    <property type="term" value="C:cytosol"/>
    <property type="evidence" value="ECO:0007669"/>
    <property type="project" value="TreeGrafter"/>
</dbReference>
<comment type="catalytic activity">
    <reaction evidence="1">
        <text>2-phosphoglycolate + H2O = glycolate + phosphate</text>
        <dbReference type="Rhea" id="RHEA:14369"/>
        <dbReference type="ChEBI" id="CHEBI:15377"/>
        <dbReference type="ChEBI" id="CHEBI:29805"/>
        <dbReference type="ChEBI" id="CHEBI:43474"/>
        <dbReference type="ChEBI" id="CHEBI:58033"/>
        <dbReference type="EC" id="3.1.3.18"/>
    </reaction>
</comment>
<dbReference type="RefSeq" id="WP_006932517.1">
    <property type="nucleotide sequence ID" value="NZ_AAUW01000003.1"/>
</dbReference>
<comment type="pathway">
    <text evidence="2">Organic acid metabolism; glycolate biosynthesis; glycolate from 2-phosphoglycolate: step 1/1.</text>
</comment>
<dbReference type="SFLD" id="SFLDG01129">
    <property type="entry name" value="C1.5:_HAD__Beta-PGM__Phosphata"/>
    <property type="match status" value="1"/>
</dbReference>
<dbReference type="PANTHER" id="PTHR43434">
    <property type="entry name" value="PHOSPHOGLYCOLATE PHOSPHATASE"/>
    <property type="match status" value="1"/>
</dbReference>
<dbReference type="SUPFAM" id="SSF56784">
    <property type="entry name" value="HAD-like"/>
    <property type="match status" value="1"/>
</dbReference>
<dbReference type="GeneID" id="68845363"/>
<evidence type="ECO:0000256" key="4">
    <source>
        <dbReference type="ARBA" id="ARBA00013078"/>
    </source>
</evidence>
<dbReference type="AlphaFoldDB" id="A0NP66"/>
<proteinExistence type="inferred from homology"/>
<dbReference type="GO" id="GO:0008967">
    <property type="term" value="F:phosphoglycolate phosphatase activity"/>
    <property type="evidence" value="ECO:0007669"/>
    <property type="project" value="UniProtKB-EC"/>
</dbReference>
<protein>
    <recommendedName>
        <fullName evidence="4">phosphoglycolate phosphatase</fullName>
        <ecNumber evidence="4">3.1.3.18</ecNumber>
    </recommendedName>
</protein>
<dbReference type="NCBIfam" id="TIGR01549">
    <property type="entry name" value="HAD-SF-IA-v1"/>
    <property type="match status" value="1"/>
</dbReference>
<organism evidence="5 6">
    <name type="scientific">Roseibium aggregatum (strain ATCC 25650 / DSM 13394 / JCM 20685 / NBRC 16684 / NCIMB 2208 / IAM 12614 / B1)</name>
    <name type="common">Stappia aggregata</name>
    <dbReference type="NCBI Taxonomy" id="384765"/>
    <lineage>
        <taxon>Bacteria</taxon>
        <taxon>Pseudomonadati</taxon>
        <taxon>Pseudomonadota</taxon>
        <taxon>Alphaproteobacteria</taxon>
        <taxon>Hyphomicrobiales</taxon>
        <taxon>Stappiaceae</taxon>
        <taxon>Roseibium</taxon>
    </lineage>
</organism>
<dbReference type="eggNOG" id="COG0546">
    <property type="taxonomic scope" value="Bacteria"/>
</dbReference>
<evidence type="ECO:0000313" key="6">
    <source>
        <dbReference type="Proteomes" id="UP000004848"/>
    </source>
</evidence>
<dbReference type="Gene3D" id="1.10.150.240">
    <property type="entry name" value="Putative phosphatase, domain 2"/>
    <property type="match status" value="1"/>
</dbReference>
<dbReference type="Pfam" id="PF00702">
    <property type="entry name" value="Hydrolase"/>
    <property type="match status" value="1"/>
</dbReference>
<reference evidence="5 6" key="1">
    <citation type="submission" date="2006-05" db="EMBL/GenBank/DDBJ databases">
        <authorList>
            <person name="King G."/>
            <person name="Ferriera S."/>
            <person name="Johnson J."/>
            <person name="Kravitz S."/>
            <person name="Beeson K."/>
            <person name="Sutton G."/>
            <person name="Rogers Y.-H."/>
            <person name="Friedman R."/>
            <person name="Frazier M."/>
            <person name="Venter J.C."/>
        </authorList>
    </citation>
    <scope>NUCLEOTIDE SEQUENCE [LARGE SCALE GENOMIC DNA]</scope>
    <source>
        <strain evidence="6">ATCC 25650 / DSM 13394 / JCM 20685 / NBRC 16684 / NCIMB 2208 / IAM 12614 / B1</strain>
    </source>
</reference>
<dbReference type="InterPro" id="IPR050155">
    <property type="entry name" value="HAD-like_hydrolase_sf"/>
</dbReference>
<dbReference type="InterPro" id="IPR006439">
    <property type="entry name" value="HAD-SF_hydro_IA"/>
</dbReference>
<name>A0NP66_ROSAI</name>
<evidence type="ECO:0000256" key="3">
    <source>
        <dbReference type="ARBA" id="ARBA00006171"/>
    </source>
</evidence>
<comment type="similarity">
    <text evidence="3">Belongs to the HAD-like hydrolase superfamily. CbbY/CbbZ/Gph/YieH family.</text>
</comment>
<evidence type="ECO:0000313" key="5">
    <source>
        <dbReference type="EMBL" id="EAV45229.1"/>
    </source>
</evidence>
<dbReference type="InterPro" id="IPR023198">
    <property type="entry name" value="PGP-like_dom2"/>
</dbReference>
<evidence type="ECO:0000256" key="2">
    <source>
        <dbReference type="ARBA" id="ARBA00004818"/>
    </source>
</evidence>
<dbReference type="InterPro" id="IPR036412">
    <property type="entry name" value="HAD-like_sf"/>
</dbReference>
<dbReference type="InterPro" id="IPR023214">
    <property type="entry name" value="HAD_sf"/>
</dbReference>
<dbReference type="PANTHER" id="PTHR43434:SF1">
    <property type="entry name" value="PHOSPHOGLYCOLATE PHOSPHATASE"/>
    <property type="match status" value="1"/>
</dbReference>
<dbReference type="Proteomes" id="UP000004848">
    <property type="component" value="Unassembled WGS sequence"/>
</dbReference>
<dbReference type="EC" id="3.1.3.18" evidence="4"/>
<gene>
    <name evidence="5" type="ORF">SIAM614_17929</name>
</gene>
<dbReference type="Gene3D" id="3.40.50.1000">
    <property type="entry name" value="HAD superfamily/HAD-like"/>
    <property type="match status" value="1"/>
</dbReference>
<comment type="caution">
    <text evidence="5">The sequence shown here is derived from an EMBL/GenBank/DDBJ whole genome shotgun (WGS) entry which is preliminary data.</text>
</comment>
<dbReference type="GO" id="GO:0006281">
    <property type="term" value="P:DNA repair"/>
    <property type="evidence" value="ECO:0007669"/>
    <property type="project" value="TreeGrafter"/>
</dbReference>
<dbReference type="SFLD" id="SFLDS00003">
    <property type="entry name" value="Haloacid_Dehalogenase"/>
    <property type="match status" value="1"/>
</dbReference>
<evidence type="ECO:0000256" key="1">
    <source>
        <dbReference type="ARBA" id="ARBA00000830"/>
    </source>
</evidence>
<accession>A0NP66</accession>
<sequence>MKNGTGNITAILFDKDGTLLDFDATWASAYRETSLHAARGDRALADRLLEQTGMDLTTGKSAAGSLLAAGNSAEIAAAWIACGADFQEGVLTEDLDRVFIGCMHDAATLPGVPEAVETLSATGFTLGVASSDSEAAIRAFLAGTCLAPRFAFVTGYDTGFGPKPEPGMVHGFAEATGLAPGRIAVVGDNTHDLEMARSAGAGLCIGVLTGTSARHDLESLADAVLDSVADLPAYLSCR</sequence>
<dbReference type="EMBL" id="AAUW01000003">
    <property type="protein sequence ID" value="EAV45229.1"/>
    <property type="molecule type" value="Genomic_DNA"/>
</dbReference>